<organism evidence="8 9">
    <name type="scientific">Pelagicoccus mobilis</name>
    <dbReference type="NCBI Taxonomy" id="415221"/>
    <lineage>
        <taxon>Bacteria</taxon>
        <taxon>Pseudomonadati</taxon>
        <taxon>Verrucomicrobiota</taxon>
        <taxon>Opitutia</taxon>
        <taxon>Puniceicoccales</taxon>
        <taxon>Pelagicoccaceae</taxon>
        <taxon>Pelagicoccus</taxon>
    </lineage>
</organism>
<comment type="subcellular location">
    <subcellularLocation>
        <location evidence="1">Membrane</location>
        <topology evidence="1">Multi-pass membrane protein</topology>
    </subcellularLocation>
</comment>
<evidence type="ECO:0000256" key="4">
    <source>
        <dbReference type="ARBA" id="ARBA00022989"/>
    </source>
</evidence>
<dbReference type="Gene3D" id="1.20.1730.10">
    <property type="entry name" value="Sodium/glucose cotransporter"/>
    <property type="match status" value="1"/>
</dbReference>
<evidence type="ECO:0000256" key="5">
    <source>
        <dbReference type="ARBA" id="ARBA00023136"/>
    </source>
</evidence>
<dbReference type="RefSeq" id="WP_200353718.1">
    <property type="nucleotide sequence ID" value="NZ_JAENIL010000002.1"/>
</dbReference>
<proteinExistence type="inferred from homology"/>
<evidence type="ECO:0000256" key="7">
    <source>
        <dbReference type="SAM" id="Phobius"/>
    </source>
</evidence>
<protein>
    <submittedName>
        <fullName evidence="8">Uncharacterized protein</fullName>
    </submittedName>
</protein>
<evidence type="ECO:0000313" key="8">
    <source>
        <dbReference type="EMBL" id="MBK1875501.1"/>
    </source>
</evidence>
<gene>
    <name evidence="8" type="ORF">JIN87_01410</name>
</gene>
<feature type="transmembrane region" description="Helical" evidence="7">
    <location>
        <begin position="279"/>
        <end position="309"/>
    </location>
</feature>
<feature type="transmembrane region" description="Helical" evidence="7">
    <location>
        <begin position="163"/>
        <end position="184"/>
    </location>
</feature>
<name>A0A934RSE5_9BACT</name>
<feature type="transmembrane region" description="Helical" evidence="7">
    <location>
        <begin position="393"/>
        <end position="412"/>
    </location>
</feature>
<dbReference type="GO" id="GO:0005412">
    <property type="term" value="F:D-glucose:sodium symporter activity"/>
    <property type="evidence" value="ECO:0007669"/>
    <property type="project" value="TreeGrafter"/>
</dbReference>
<dbReference type="InterPro" id="IPR038377">
    <property type="entry name" value="Na/Glc_symporter_sf"/>
</dbReference>
<feature type="transmembrane region" description="Helical" evidence="7">
    <location>
        <begin position="343"/>
        <end position="361"/>
    </location>
</feature>
<comment type="similarity">
    <text evidence="2 6">Belongs to the sodium:solute symporter (SSF) (TC 2.A.21) family.</text>
</comment>
<dbReference type="GO" id="GO:0005886">
    <property type="term" value="C:plasma membrane"/>
    <property type="evidence" value="ECO:0007669"/>
    <property type="project" value="TreeGrafter"/>
</dbReference>
<keyword evidence="5 7" id="KW-0472">Membrane</keyword>
<keyword evidence="9" id="KW-1185">Reference proteome</keyword>
<evidence type="ECO:0000256" key="3">
    <source>
        <dbReference type="ARBA" id="ARBA00022692"/>
    </source>
</evidence>
<feature type="transmembrane region" description="Helical" evidence="7">
    <location>
        <begin position="196"/>
        <end position="217"/>
    </location>
</feature>
<keyword evidence="4 7" id="KW-1133">Transmembrane helix</keyword>
<dbReference type="PROSITE" id="PS50283">
    <property type="entry name" value="NA_SOLUT_SYMP_3"/>
    <property type="match status" value="1"/>
</dbReference>
<dbReference type="Proteomes" id="UP000617628">
    <property type="component" value="Unassembled WGS sequence"/>
</dbReference>
<feature type="transmembrane region" description="Helical" evidence="7">
    <location>
        <begin position="552"/>
        <end position="571"/>
    </location>
</feature>
<evidence type="ECO:0000256" key="6">
    <source>
        <dbReference type="RuleBase" id="RU362091"/>
    </source>
</evidence>
<dbReference type="Pfam" id="PF00474">
    <property type="entry name" value="SSF"/>
    <property type="match status" value="1"/>
</dbReference>
<feature type="transmembrane region" description="Helical" evidence="7">
    <location>
        <begin position="447"/>
        <end position="469"/>
    </location>
</feature>
<feature type="transmembrane region" description="Helical" evidence="7">
    <location>
        <begin position="418"/>
        <end position="435"/>
    </location>
</feature>
<sequence length="621" mass="69165">MHLIDWIIVGLFMAFLLWLGFKLSKKAGTSTEEYILAGRNMPWWLAGTSMTATGLNASTFLQDSRKVRQDGLAGLWFTWQHILNGAVAAVWFTRLWRRAGYMTQMEFYRDRYTGKKADFARLFDTVFYGIGVGAAWASIGLVGMKKIISVVLDLPPTISVIGFSLHTDIVIVAAMVIIALVYSAASGVHGVVWTDFVEFFIAMACSVGLAAVVFGEVGWNTGLRDSIQGLGERGDMLLSMVPAWGPVLIYYFFVHPIFTQGGYNPHIQRMLALKNEREVIYMVLYSQIINFVFKPFPFYVCGLAGIFLFTDERIIAELGSIVSDTGIVIPDYERVYPALVTEYLPIGITGLMIAGFMSAFMSSFDTNIHNAASVFTNDLYRGYIAKEKSEHHYVWVSRWFMVFQTVFASVIGIMVDDILSLMMIGLALPIAPGMVKLARFIWWRVNGLAEVVAQVMSLFVIAFVMSPIGKESILSLMETIGVEGNDGFFVTRQLVLILFTSIVSFLVILMSKPEPMDRLVAFYKRVRPYGWWGPVVEAAGEEYRNRESRPMLVLLTIGLIGSVFGAIFAVIGLILALWGLLVPSLVIAALSFWACFYSTKKLYPDGGEVVGANQVAELSKR</sequence>
<accession>A0A934RSE5</accession>
<feature type="transmembrane region" description="Helical" evidence="7">
    <location>
        <begin position="577"/>
        <end position="596"/>
    </location>
</feature>
<feature type="transmembrane region" description="Helical" evidence="7">
    <location>
        <begin position="489"/>
        <end position="509"/>
    </location>
</feature>
<evidence type="ECO:0000256" key="1">
    <source>
        <dbReference type="ARBA" id="ARBA00004141"/>
    </source>
</evidence>
<evidence type="ECO:0000256" key="2">
    <source>
        <dbReference type="ARBA" id="ARBA00006434"/>
    </source>
</evidence>
<feature type="transmembrane region" description="Helical" evidence="7">
    <location>
        <begin position="6"/>
        <end position="23"/>
    </location>
</feature>
<reference evidence="8" key="1">
    <citation type="submission" date="2021-01" db="EMBL/GenBank/DDBJ databases">
        <title>Modified the classification status of verrucomicrobia.</title>
        <authorList>
            <person name="Feng X."/>
        </authorList>
    </citation>
    <scope>NUCLEOTIDE SEQUENCE</scope>
    <source>
        <strain evidence="8">KCTC 13126</strain>
    </source>
</reference>
<dbReference type="PANTHER" id="PTHR11819">
    <property type="entry name" value="SOLUTE CARRIER FAMILY 5"/>
    <property type="match status" value="1"/>
</dbReference>
<feature type="transmembrane region" description="Helical" evidence="7">
    <location>
        <begin position="43"/>
        <end position="61"/>
    </location>
</feature>
<keyword evidence="3 7" id="KW-0812">Transmembrane</keyword>
<dbReference type="InterPro" id="IPR001734">
    <property type="entry name" value="Na/solute_symporter"/>
</dbReference>
<dbReference type="AlphaFoldDB" id="A0A934RSE5"/>
<feature type="transmembrane region" description="Helical" evidence="7">
    <location>
        <begin position="125"/>
        <end position="143"/>
    </location>
</feature>
<dbReference type="PANTHER" id="PTHR11819:SF77">
    <property type="entry name" value="SODIUM_GLUCOSE COTRANSPORT PROTEIN"/>
    <property type="match status" value="1"/>
</dbReference>
<dbReference type="EMBL" id="JAENIL010000002">
    <property type="protein sequence ID" value="MBK1875501.1"/>
    <property type="molecule type" value="Genomic_DNA"/>
</dbReference>
<comment type="caution">
    <text evidence="8">The sequence shown here is derived from an EMBL/GenBank/DDBJ whole genome shotgun (WGS) entry which is preliminary data.</text>
</comment>
<evidence type="ECO:0000313" key="9">
    <source>
        <dbReference type="Proteomes" id="UP000617628"/>
    </source>
</evidence>
<feature type="transmembrane region" description="Helical" evidence="7">
    <location>
        <begin position="237"/>
        <end position="258"/>
    </location>
</feature>
<feature type="transmembrane region" description="Helical" evidence="7">
    <location>
        <begin position="73"/>
        <end position="92"/>
    </location>
</feature>